<dbReference type="InterPro" id="IPR029052">
    <property type="entry name" value="Metallo-depent_PP-like"/>
</dbReference>
<dbReference type="GO" id="GO:0046872">
    <property type="term" value="F:metal ion binding"/>
    <property type="evidence" value="ECO:0007669"/>
    <property type="project" value="UniProtKB-KW"/>
</dbReference>
<dbReference type="EC" id="3.1.4.-" evidence="2"/>
<sequence>MRLAVISDIHGNAVAFQQAIQDLRDQSPDRIICLGDIAMRGPQPVECVELLQSLDPYIVVRGNYDHMFTRFPMKDWKPETFKQELALRAIEYDGERLSQEQQEWLADLPTEGLFEAEGVHVEAYHASPSSLYSVQYPWASLDDLDLLHKNEQTELVLFGHVHHAFVRQCKGRTIVNCGSIGMPFDGDNRASYAIIDIQNNDIAVQLRRVTYDIERAISIARESGMPDVKLFEYALRTAEYPYLETIANLKTV</sequence>
<evidence type="ECO:0000313" key="5">
    <source>
        <dbReference type="Proteomes" id="UP000067625"/>
    </source>
</evidence>
<gene>
    <name evidence="4" type="ORF">AM592_00345</name>
</gene>
<dbReference type="InterPro" id="IPR000979">
    <property type="entry name" value="Phosphodiesterase_MJ0936/Vps29"/>
</dbReference>
<dbReference type="PATRIC" id="fig|1441095.3.peg.79"/>
<dbReference type="Gene3D" id="3.60.21.10">
    <property type="match status" value="1"/>
</dbReference>
<dbReference type="STRING" id="1441095.AM592_00345"/>
<feature type="domain" description="Calcineurin-like phosphoesterase" evidence="3">
    <location>
        <begin position="1"/>
        <end position="199"/>
    </location>
</feature>
<dbReference type="InterPro" id="IPR024654">
    <property type="entry name" value="Calcineurin-like_PHP_lpxH"/>
</dbReference>
<keyword evidence="2" id="KW-0479">Metal-binding</keyword>
<name>A0A0M4G189_9BACI</name>
<dbReference type="NCBIfam" id="TIGR00040">
    <property type="entry name" value="yfcE"/>
    <property type="match status" value="1"/>
</dbReference>
<reference evidence="5" key="1">
    <citation type="submission" date="2015-08" db="EMBL/GenBank/DDBJ databases">
        <title>Genome sequencing project for genomic taxonomy and phylogenomics of Bacillus-like bacteria.</title>
        <authorList>
            <person name="Liu B."/>
            <person name="Wang J."/>
            <person name="Zhu Y."/>
            <person name="Liu G."/>
            <person name="Chen Q."/>
            <person name="Chen Z."/>
            <person name="Lan J."/>
            <person name="Che J."/>
            <person name="Ge C."/>
            <person name="Shi H."/>
            <person name="Pan Z."/>
            <person name="Liu X."/>
        </authorList>
    </citation>
    <scope>NUCLEOTIDE SEQUENCE [LARGE SCALE GENOMIC DNA]</scope>
    <source>
        <strain evidence="5">FJAT-4402</strain>
    </source>
</reference>
<dbReference type="PANTHER" id="PTHR42850:SF2">
    <property type="entry name" value="BLL5683 PROTEIN"/>
    <property type="match status" value="1"/>
</dbReference>
<dbReference type="GO" id="GO:0016791">
    <property type="term" value="F:phosphatase activity"/>
    <property type="evidence" value="ECO:0007669"/>
    <property type="project" value="TreeGrafter"/>
</dbReference>
<evidence type="ECO:0000259" key="3">
    <source>
        <dbReference type="Pfam" id="PF12850"/>
    </source>
</evidence>
<dbReference type="EMBL" id="CP012600">
    <property type="protein sequence ID" value="ALC84038.1"/>
    <property type="molecule type" value="Genomic_DNA"/>
</dbReference>
<evidence type="ECO:0000256" key="2">
    <source>
        <dbReference type="RuleBase" id="RU362039"/>
    </source>
</evidence>
<dbReference type="SUPFAM" id="SSF56300">
    <property type="entry name" value="Metallo-dependent phosphatases"/>
    <property type="match status" value="1"/>
</dbReference>
<dbReference type="RefSeq" id="WP_053605929.1">
    <property type="nucleotide sequence ID" value="NZ_CP012600.1"/>
</dbReference>
<dbReference type="OrthoDB" id="9813918at2"/>
<evidence type="ECO:0000256" key="1">
    <source>
        <dbReference type="ARBA" id="ARBA00008950"/>
    </source>
</evidence>
<dbReference type="GO" id="GO:0005737">
    <property type="term" value="C:cytoplasm"/>
    <property type="evidence" value="ECO:0007669"/>
    <property type="project" value="TreeGrafter"/>
</dbReference>
<dbReference type="InterPro" id="IPR011152">
    <property type="entry name" value="Pesterase_MJ0912"/>
</dbReference>
<reference evidence="4 5" key="2">
    <citation type="journal article" date="2016" name="Int. J. Syst. Evol. Microbiol.">
        <title>Bacillus gobiensis sp. nov., isolated from a soil sample.</title>
        <authorList>
            <person name="Liu B."/>
            <person name="Liu G.H."/>
            <person name="Cetin S."/>
            <person name="Schumann P."/>
            <person name="Pan Z.Z."/>
            <person name="Chen Q.Q."/>
        </authorList>
    </citation>
    <scope>NUCLEOTIDE SEQUENCE [LARGE SCALE GENOMIC DNA]</scope>
    <source>
        <strain evidence="4 5">FJAT-4402</strain>
    </source>
</reference>
<dbReference type="AlphaFoldDB" id="A0A0M4G189"/>
<proteinExistence type="inferred from homology"/>
<dbReference type="InterPro" id="IPR050126">
    <property type="entry name" value="Ap4A_hydrolase"/>
</dbReference>
<comment type="cofactor">
    <cofactor evidence="2">
        <name>a divalent metal cation</name>
        <dbReference type="ChEBI" id="CHEBI:60240"/>
    </cofactor>
</comment>
<accession>A0A0M4G189</accession>
<dbReference type="Proteomes" id="UP000067625">
    <property type="component" value="Chromosome"/>
</dbReference>
<evidence type="ECO:0000313" key="4">
    <source>
        <dbReference type="EMBL" id="ALC84038.1"/>
    </source>
</evidence>
<dbReference type="PIRSF" id="PIRSF000883">
    <property type="entry name" value="Pesterase_MJ0912"/>
    <property type="match status" value="1"/>
</dbReference>
<keyword evidence="5" id="KW-1185">Reference proteome</keyword>
<dbReference type="PANTHER" id="PTHR42850">
    <property type="entry name" value="METALLOPHOSPHOESTERASE"/>
    <property type="match status" value="1"/>
</dbReference>
<protein>
    <recommendedName>
        <fullName evidence="2">Phosphoesterase</fullName>
        <ecNumber evidence="2">3.1.4.-</ecNumber>
    </recommendedName>
</protein>
<comment type="similarity">
    <text evidence="1 2">Belongs to the metallophosphoesterase superfamily. YfcE family.</text>
</comment>
<dbReference type="Pfam" id="PF12850">
    <property type="entry name" value="Metallophos_2"/>
    <property type="match status" value="1"/>
</dbReference>
<organism evidence="4 5">
    <name type="scientific">Bacillus gobiensis</name>
    <dbReference type="NCBI Taxonomy" id="1441095"/>
    <lineage>
        <taxon>Bacteria</taxon>
        <taxon>Bacillati</taxon>
        <taxon>Bacillota</taxon>
        <taxon>Bacilli</taxon>
        <taxon>Bacillales</taxon>
        <taxon>Bacillaceae</taxon>
        <taxon>Bacillus</taxon>
    </lineage>
</organism>